<keyword evidence="2" id="KW-1185">Reference proteome</keyword>
<evidence type="ECO:0000313" key="2">
    <source>
        <dbReference type="Proteomes" id="UP000008744"/>
    </source>
</evidence>
<proteinExistence type="predicted"/>
<accession>B4H9N5</accession>
<sequence>MKEDIRLALGNKAGNRAVTEESCVEIRDLGIPPFANELLKEVKIEEFWAYSCYLAPSLQVNEFSEVLGELYEDVLE</sequence>
<gene>
    <name evidence="1" type="primary">Dper\GL18394</name>
    <name evidence="1" type="ORF">Dper_GL18394</name>
</gene>
<evidence type="ECO:0000313" key="1">
    <source>
        <dbReference type="EMBL" id="EDW36519.1"/>
    </source>
</evidence>
<protein>
    <submittedName>
        <fullName evidence="1">GL18394</fullName>
    </submittedName>
</protein>
<organism evidence="2">
    <name type="scientific">Drosophila persimilis</name>
    <name type="common">Fruit fly</name>
    <dbReference type="NCBI Taxonomy" id="7234"/>
    <lineage>
        <taxon>Eukaryota</taxon>
        <taxon>Metazoa</taxon>
        <taxon>Ecdysozoa</taxon>
        <taxon>Arthropoda</taxon>
        <taxon>Hexapoda</taxon>
        <taxon>Insecta</taxon>
        <taxon>Pterygota</taxon>
        <taxon>Neoptera</taxon>
        <taxon>Endopterygota</taxon>
        <taxon>Diptera</taxon>
        <taxon>Brachycera</taxon>
        <taxon>Muscomorpha</taxon>
        <taxon>Ephydroidea</taxon>
        <taxon>Drosophilidae</taxon>
        <taxon>Drosophila</taxon>
        <taxon>Sophophora</taxon>
    </lineage>
</organism>
<dbReference type="Proteomes" id="UP000008744">
    <property type="component" value="Unassembled WGS sequence"/>
</dbReference>
<name>B4H9N5_DROPE</name>
<dbReference type="AlphaFoldDB" id="B4H9N5"/>
<dbReference type="HOGENOM" id="CLU_2657101_0_0_1"/>
<dbReference type="EMBL" id="CH479230">
    <property type="protein sequence ID" value="EDW36519.1"/>
    <property type="molecule type" value="Genomic_DNA"/>
</dbReference>
<reference evidence="1 2" key="1">
    <citation type="journal article" date="2007" name="Nature">
        <title>Evolution of genes and genomes on the Drosophila phylogeny.</title>
        <authorList>
            <consortium name="Drosophila 12 Genomes Consortium"/>
            <person name="Clark A.G."/>
            <person name="Eisen M.B."/>
            <person name="Smith D.R."/>
            <person name="Bergman C.M."/>
            <person name="Oliver B."/>
            <person name="Markow T.A."/>
            <person name="Kaufman T.C."/>
            <person name="Kellis M."/>
            <person name="Gelbart W."/>
            <person name="Iyer V.N."/>
            <person name="Pollard D.A."/>
            <person name="Sackton T.B."/>
            <person name="Larracuente A.M."/>
            <person name="Singh N.D."/>
            <person name="Abad J.P."/>
            <person name="Abt D.N."/>
            <person name="Adryan B."/>
            <person name="Aguade M."/>
            <person name="Akashi H."/>
            <person name="Anderson W.W."/>
            <person name="Aquadro C.F."/>
            <person name="Ardell D.H."/>
            <person name="Arguello R."/>
            <person name="Artieri C.G."/>
            <person name="Barbash D.A."/>
            <person name="Barker D."/>
            <person name="Barsanti P."/>
            <person name="Batterham P."/>
            <person name="Batzoglou S."/>
            <person name="Begun D."/>
            <person name="Bhutkar A."/>
            <person name="Blanco E."/>
            <person name="Bosak S.A."/>
            <person name="Bradley R.K."/>
            <person name="Brand A.D."/>
            <person name="Brent M.R."/>
            <person name="Brooks A.N."/>
            <person name="Brown R.H."/>
            <person name="Butlin R.K."/>
            <person name="Caggese C."/>
            <person name="Calvi B.R."/>
            <person name="Bernardo de Carvalho A."/>
            <person name="Caspi A."/>
            <person name="Castrezana S."/>
            <person name="Celniker S.E."/>
            <person name="Chang J.L."/>
            <person name="Chapple C."/>
            <person name="Chatterji S."/>
            <person name="Chinwalla A."/>
            <person name="Civetta A."/>
            <person name="Clifton S.W."/>
            <person name="Comeron J.M."/>
            <person name="Costello J.C."/>
            <person name="Coyne J.A."/>
            <person name="Daub J."/>
            <person name="David R.G."/>
            <person name="Delcher A.L."/>
            <person name="Delehaunty K."/>
            <person name="Do C.B."/>
            <person name="Ebling H."/>
            <person name="Edwards K."/>
            <person name="Eickbush T."/>
            <person name="Evans J.D."/>
            <person name="Filipski A."/>
            <person name="Findeiss S."/>
            <person name="Freyhult E."/>
            <person name="Fulton L."/>
            <person name="Fulton R."/>
            <person name="Garcia A.C."/>
            <person name="Gardiner A."/>
            <person name="Garfield D.A."/>
            <person name="Garvin B.E."/>
            <person name="Gibson G."/>
            <person name="Gilbert D."/>
            <person name="Gnerre S."/>
            <person name="Godfrey J."/>
            <person name="Good R."/>
            <person name="Gotea V."/>
            <person name="Gravely B."/>
            <person name="Greenberg A.J."/>
            <person name="Griffiths-Jones S."/>
            <person name="Gross S."/>
            <person name="Guigo R."/>
            <person name="Gustafson E.A."/>
            <person name="Haerty W."/>
            <person name="Hahn M.W."/>
            <person name="Halligan D.L."/>
            <person name="Halpern A.L."/>
            <person name="Halter G.M."/>
            <person name="Han M.V."/>
            <person name="Heger A."/>
            <person name="Hillier L."/>
            <person name="Hinrichs A.S."/>
            <person name="Holmes I."/>
            <person name="Hoskins R.A."/>
            <person name="Hubisz M.J."/>
            <person name="Hultmark D."/>
            <person name="Huntley M.A."/>
            <person name="Jaffe D.B."/>
            <person name="Jagadeeshan S."/>
            <person name="Jeck W.R."/>
            <person name="Johnson J."/>
            <person name="Jones C.D."/>
            <person name="Jordan W.C."/>
            <person name="Karpen G.H."/>
            <person name="Kataoka E."/>
            <person name="Keightley P.D."/>
            <person name="Kheradpour P."/>
            <person name="Kirkness E.F."/>
            <person name="Koerich L.B."/>
            <person name="Kristiansen K."/>
            <person name="Kudrna D."/>
            <person name="Kulathinal R.J."/>
            <person name="Kumar S."/>
            <person name="Kwok R."/>
            <person name="Lander E."/>
            <person name="Langley C.H."/>
            <person name="Lapoint R."/>
            <person name="Lazzaro B.P."/>
            <person name="Lee S.J."/>
            <person name="Levesque L."/>
            <person name="Li R."/>
            <person name="Lin C.F."/>
            <person name="Lin M.F."/>
            <person name="Lindblad-Toh K."/>
            <person name="Llopart A."/>
            <person name="Long M."/>
            <person name="Low L."/>
            <person name="Lozovsky E."/>
            <person name="Lu J."/>
            <person name="Luo M."/>
            <person name="Machado C.A."/>
            <person name="Makalowski W."/>
            <person name="Marzo M."/>
            <person name="Matsuda M."/>
            <person name="Matzkin L."/>
            <person name="McAllister B."/>
            <person name="McBride C.S."/>
            <person name="McKernan B."/>
            <person name="McKernan K."/>
            <person name="Mendez-Lago M."/>
            <person name="Minx P."/>
            <person name="Mollenhauer M.U."/>
            <person name="Montooth K."/>
            <person name="Mount S.M."/>
            <person name="Mu X."/>
            <person name="Myers E."/>
            <person name="Negre B."/>
            <person name="Newfeld S."/>
            <person name="Nielsen R."/>
            <person name="Noor M.A."/>
            <person name="O'Grady P."/>
            <person name="Pachter L."/>
            <person name="Papaceit M."/>
            <person name="Parisi M.J."/>
            <person name="Parisi M."/>
            <person name="Parts L."/>
            <person name="Pedersen J.S."/>
            <person name="Pesole G."/>
            <person name="Phillippy A.M."/>
            <person name="Ponting C.P."/>
            <person name="Pop M."/>
            <person name="Porcelli D."/>
            <person name="Powell J.R."/>
            <person name="Prohaska S."/>
            <person name="Pruitt K."/>
            <person name="Puig M."/>
            <person name="Quesneville H."/>
            <person name="Ram K.R."/>
            <person name="Rand D."/>
            <person name="Rasmussen M.D."/>
            <person name="Reed L.K."/>
            <person name="Reenan R."/>
            <person name="Reily A."/>
            <person name="Remington K.A."/>
            <person name="Rieger T.T."/>
            <person name="Ritchie M.G."/>
            <person name="Robin C."/>
            <person name="Rogers Y.H."/>
            <person name="Rohde C."/>
            <person name="Rozas J."/>
            <person name="Rubenfield M.J."/>
            <person name="Ruiz A."/>
            <person name="Russo S."/>
            <person name="Salzberg S.L."/>
            <person name="Sanchez-Gracia A."/>
            <person name="Saranga D.J."/>
            <person name="Sato H."/>
            <person name="Schaeffer S.W."/>
            <person name="Schatz M.C."/>
            <person name="Schlenke T."/>
            <person name="Schwartz R."/>
            <person name="Segarra C."/>
            <person name="Singh R.S."/>
            <person name="Sirot L."/>
            <person name="Sirota M."/>
            <person name="Sisneros N.B."/>
            <person name="Smith C.D."/>
            <person name="Smith T.F."/>
            <person name="Spieth J."/>
            <person name="Stage D.E."/>
            <person name="Stark A."/>
            <person name="Stephan W."/>
            <person name="Strausberg R.L."/>
            <person name="Strempel S."/>
            <person name="Sturgill D."/>
            <person name="Sutton G."/>
            <person name="Sutton G.G."/>
            <person name="Tao W."/>
            <person name="Teichmann S."/>
            <person name="Tobari Y.N."/>
            <person name="Tomimura Y."/>
            <person name="Tsolas J.M."/>
            <person name="Valente V.L."/>
            <person name="Venter E."/>
            <person name="Venter J.C."/>
            <person name="Vicario S."/>
            <person name="Vieira F.G."/>
            <person name="Vilella A.J."/>
            <person name="Villasante A."/>
            <person name="Walenz B."/>
            <person name="Wang J."/>
            <person name="Wasserman M."/>
            <person name="Watts T."/>
            <person name="Wilson D."/>
            <person name="Wilson R.K."/>
            <person name="Wing R.A."/>
            <person name="Wolfner M.F."/>
            <person name="Wong A."/>
            <person name="Wong G.K."/>
            <person name="Wu C.I."/>
            <person name="Wu G."/>
            <person name="Yamamoto D."/>
            <person name="Yang H.P."/>
            <person name="Yang S.P."/>
            <person name="Yorke J.A."/>
            <person name="Yoshida K."/>
            <person name="Zdobnov E."/>
            <person name="Zhang P."/>
            <person name="Zhang Y."/>
            <person name="Zimin A.V."/>
            <person name="Baldwin J."/>
            <person name="Abdouelleil A."/>
            <person name="Abdulkadir J."/>
            <person name="Abebe A."/>
            <person name="Abera B."/>
            <person name="Abreu J."/>
            <person name="Acer S.C."/>
            <person name="Aftuck L."/>
            <person name="Alexander A."/>
            <person name="An P."/>
            <person name="Anderson E."/>
            <person name="Anderson S."/>
            <person name="Arachi H."/>
            <person name="Azer M."/>
            <person name="Bachantsang P."/>
            <person name="Barry A."/>
            <person name="Bayul T."/>
            <person name="Berlin A."/>
            <person name="Bessette D."/>
            <person name="Bloom T."/>
            <person name="Blye J."/>
            <person name="Boguslavskiy L."/>
            <person name="Bonnet C."/>
            <person name="Boukhgalter B."/>
            <person name="Bourzgui I."/>
            <person name="Brown A."/>
            <person name="Cahill P."/>
            <person name="Channer S."/>
            <person name="Cheshatsang Y."/>
            <person name="Chuda L."/>
            <person name="Citroen M."/>
            <person name="Collymore A."/>
            <person name="Cooke P."/>
            <person name="Costello M."/>
            <person name="D'Aco K."/>
            <person name="Daza R."/>
            <person name="De Haan G."/>
            <person name="DeGray S."/>
            <person name="DeMaso C."/>
            <person name="Dhargay N."/>
            <person name="Dooley K."/>
            <person name="Dooley E."/>
            <person name="Doricent M."/>
            <person name="Dorje P."/>
            <person name="Dorjee K."/>
            <person name="Dupes A."/>
            <person name="Elong R."/>
            <person name="Falk J."/>
            <person name="Farina A."/>
            <person name="Faro S."/>
            <person name="Ferguson D."/>
            <person name="Fisher S."/>
            <person name="Foley C.D."/>
            <person name="Franke A."/>
            <person name="Friedrich D."/>
            <person name="Gadbois L."/>
            <person name="Gearin G."/>
            <person name="Gearin C.R."/>
            <person name="Giannoukos G."/>
            <person name="Goode T."/>
            <person name="Graham J."/>
            <person name="Grandbois E."/>
            <person name="Grewal S."/>
            <person name="Gyaltsen K."/>
            <person name="Hafez N."/>
            <person name="Hagos B."/>
            <person name="Hall J."/>
            <person name="Henson C."/>
            <person name="Hollinger A."/>
            <person name="Honan T."/>
            <person name="Huard M.D."/>
            <person name="Hughes L."/>
            <person name="Hurhula B."/>
            <person name="Husby M.E."/>
            <person name="Kamat A."/>
            <person name="Kanga B."/>
            <person name="Kashin S."/>
            <person name="Khazanovich D."/>
            <person name="Kisner P."/>
            <person name="Lance K."/>
            <person name="Lara M."/>
            <person name="Lee W."/>
            <person name="Lennon N."/>
            <person name="Letendre F."/>
            <person name="LeVine R."/>
            <person name="Lipovsky A."/>
            <person name="Liu X."/>
            <person name="Liu J."/>
            <person name="Liu S."/>
            <person name="Lokyitsang T."/>
            <person name="Lokyitsang Y."/>
            <person name="Lubonja R."/>
            <person name="Lui A."/>
            <person name="MacDonald P."/>
            <person name="Magnisalis V."/>
            <person name="Maru K."/>
            <person name="Matthews C."/>
            <person name="McCusker W."/>
            <person name="McDonough S."/>
            <person name="Mehta T."/>
            <person name="Meldrim J."/>
            <person name="Meneus L."/>
            <person name="Mihai O."/>
            <person name="Mihalev A."/>
            <person name="Mihova T."/>
            <person name="Mittelman R."/>
            <person name="Mlenga V."/>
            <person name="Montmayeur A."/>
            <person name="Mulrain L."/>
            <person name="Navidi A."/>
            <person name="Naylor J."/>
            <person name="Negash T."/>
            <person name="Nguyen T."/>
            <person name="Nguyen N."/>
            <person name="Nicol R."/>
            <person name="Norbu C."/>
            <person name="Norbu N."/>
            <person name="Novod N."/>
            <person name="O'Neill B."/>
            <person name="Osman S."/>
            <person name="Markiewicz E."/>
            <person name="Oyono O.L."/>
            <person name="Patti C."/>
            <person name="Phunkhang P."/>
            <person name="Pierre F."/>
            <person name="Priest M."/>
            <person name="Raghuraman S."/>
            <person name="Rege F."/>
            <person name="Reyes R."/>
            <person name="Rise C."/>
            <person name="Rogov P."/>
            <person name="Ross K."/>
            <person name="Ryan E."/>
            <person name="Settipalli S."/>
            <person name="Shea T."/>
            <person name="Sherpa N."/>
            <person name="Shi L."/>
            <person name="Shih D."/>
            <person name="Sparrow T."/>
            <person name="Spaulding J."/>
            <person name="Stalker J."/>
            <person name="Stange-Thomann N."/>
            <person name="Stavropoulos S."/>
            <person name="Stone C."/>
            <person name="Strader C."/>
            <person name="Tesfaye S."/>
            <person name="Thomson T."/>
            <person name="Thoulutsang Y."/>
            <person name="Thoulutsang D."/>
            <person name="Topham K."/>
            <person name="Topping I."/>
            <person name="Tsamla T."/>
            <person name="Vassiliev H."/>
            <person name="Vo A."/>
            <person name="Wangchuk T."/>
            <person name="Wangdi T."/>
            <person name="Weiand M."/>
            <person name="Wilkinson J."/>
            <person name="Wilson A."/>
            <person name="Yadav S."/>
            <person name="Young G."/>
            <person name="Yu Q."/>
            <person name="Zembek L."/>
            <person name="Zhong D."/>
            <person name="Zimmer A."/>
            <person name="Zwirko Z."/>
            <person name="Jaffe D.B."/>
            <person name="Alvarez P."/>
            <person name="Brockman W."/>
            <person name="Butler J."/>
            <person name="Chin C."/>
            <person name="Gnerre S."/>
            <person name="Grabherr M."/>
            <person name="Kleber M."/>
            <person name="Mauceli E."/>
            <person name="MacCallum I."/>
        </authorList>
    </citation>
    <scope>NUCLEOTIDE SEQUENCE [LARGE SCALE GENOMIC DNA]</scope>
    <source>
        <strain evidence="2">MSH-3 / Tucson 14011-0111.49</strain>
    </source>
</reference>